<evidence type="ECO:0000313" key="3">
    <source>
        <dbReference type="EMBL" id="MBK7425196.1"/>
    </source>
</evidence>
<organism evidence="3 4">
    <name type="scientific">Candidatus Propionivibrio dominans</name>
    <dbReference type="NCBI Taxonomy" id="2954373"/>
    <lineage>
        <taxon>Bacteria</taxon>
        <taxon>Pseudomonadati</taxon>
        <taxon>Pseudomonadota</taxon>
        <taxon>Betaproteobacteria</taxon>
        <taxon>Rhodocyclales</taxon>
        <taxon>Rhodocyclaceae</taxon>
        <taxon>Propionivibrio</taxon>
    </lineage>
</organism>
<comment type="caution">
    <text evidence="3">The sequence shown here is derived from an EMBL/GenBank/DDBJ whole genome shotgun (WGS) entry which is preliminary data.</text>
</comment>
<evidence type="ECO:0000259" key="2">
    <source>
        <dbReference type="PROSITE" id="PS50914"/>
    </source>
</evidence>
<dbReference type="InterPro" id="IPR051686">
    <property type="entry name" value="Lipoprotein_DolP"/>
</dbReference>
<sequence>MKTRARVIVLATTLAGVITVLSTGCNKLQEATATAPPSTKVVAEISDSEVSTRVKAALLHDANLKSFDIAVTTLKGDVRLTGLVDNQSQIDQAIKLIRSIPGVHTIHDELGIKNKA</sequence>
<feature type="chain" id="PRO_5038890683" evidence="1">
    <location>
        <begin position="23"/>
        <end position="116"/>
    </location>
</feature>
<dbReference type="PANTHER" id="PTHR34606">
    <property type="entry name" value="BON DOMAIN-CONTAINING PROTEIN"/>
    <property type="match status" value="1"/>
</dbReference>
<feature type="signal peptide" evidence="1">
    <location>
        <begin position="1"/>
        <end position="22"/>
    </location>
</feature>
<proteinExistence type="predicted"/>
<dbReference type="Pfam" id="PF04972">
    <property type="entry name" value="BON"/>
    <property type="match status" value="1"/>
</dbReference>
<gene>
    <name evidence="3" type="ORF">IPJ48_20150</name>
</gene>
<dbReference type="SMART" id="SM00749">
    <property type="entry name" value="BON"/>
    <property type="match status" value="1"/>
</dbReference>
<accession>A0A9D7FI61</accession>
<dbReference type="EMBL" id="JADJNC010000064">
    <property type="protein sequence ID" value="MBK7425196.1"/>
    <property type="molecule type" value="Genomic_DNA"/>
</dbReference>
<dbReference type="InterPro" id="IPR014004">
    <property type="entry name" value="Transpt-assoc_nodulatn_dom_bac"/>
</dbReference>
<dbReference type="Proteomes" id="UP000886602">
    <property type="component" value="Unassembled WGS sequence"/>
</dbReference>
<dbReference type="PROSITE" id="PS50914">
    <property type="entry name" value="BON"/>
    <property type="match status" value="1"/>
</dbReference>
<feature type="domain" description="BON" evidence="2">
    <location>
        <begin position="46"/>
        <end position="114"/>
    </location>
</feature>
<dbReference type="InterPro" id="IPR007055">
    <property type="entry name" value="BON_dom"/>
</dbReference>
<reference evidence="3" key="1">
    <citation type="submission" date="2020-10" db="EMBL/GenBank/DDBJ databases">
        <title>Connecting structure to function with the recovery of over 1000 high-quality activated sludge metagenome-assembled genomes encoding full-length rRNA genes using long-read sequencing.</title>
        <authorList>
            <person name="Singleton C.M."/>
            <person name="Petriglieri F."/>
            <person name="Kristensen J.M."/>
            <person name="Kirkegaard R.H."/>
            <person name="Michaelsen T.Y."/>
            <person name="Andersen M.H."/>
            <person name="Karst S.M."/>
            <person name="Dueholm M.S."/>
            <person name="Nielsen P.H."/>
            <person name="Albertsen M."/>
        </authorList>
    </citation>
    <scope>NUCLEOTIDE SEQUENCE</scope>
    <source>
        <strain evidence="3">EsbW_18-Q3-R4-48_MAXAC.044</strain>
    </source>
</reference>
<dbReference type="PROSITE" id="PS51257">
    <property type="entry name" value="PROKAR_LIPOPROTEIN"/>
    <property type="match status" value="1"/>
</dbReference>
<evidence type="ECO:0000256" key="1">
    <source>
        <dbReference type="SAM" id="SignalP"/>
    </source>
</evidence>
<name>A0A9D7FI61_9RHOO</name>
<protein>
    <submittedName>
        <fullName evidence="3">BON domain-containing protein</fullName>
    </submittedName>
</protein>
<evidence type="ECO:0000313" key="4">
    <source>
        <dbReference type="Proteomes" id="UP000886602"/>
    </source>
</evidence>
<dbReference type="Gene3D" id="3.30.1340.30">
    <property type="match status" value="1"/>
</dbReference>
<dbReference type="PANTHER" id="PTHR34606:SF16">
    <property type="entry name" value="BON DOMAIN-CONTAINING PROTEIN"/>
    <property type="match status" value="1"/>
</dbReference>
<dbReference type="AlphaFoldDB" id="A0A9D7FI61"/>
<keyword evidence="1" id="KW-0732">Signal</keyword>